<dbReference type="AlphaFoldDB" id="A0A8J7Y3U1"/>
<comment type="caution">
    <text evidence="4">The sequence shown here is derived from an EMBL/GenBank/DDBJ whole genome shotgun (WGS) entry which is preliminary data.</text>
</comment>
<dbReference type="InterPro" id="IPR026888">
    <property type="entry name" value="AcetylCoA_hyd_C"/>
</dbReference>
<feature type="domain" description="Acetyl-CoA hydrolase/transferase N-terminal" evidence="2">
    <location>
        <begin position="24"/>
        <end position="219"/>
    </location>
</feature>
<evidence type="ECO:0000313" key="4">
    <source>
        <dbReference type="EMBL" id="MBV0923870.1"/>
    </source>
</evidence>
<dbReference type="GO" id="GO:0006083">
    <property type="term" value="P:acetate metabolic process"/>
    <property type="evidence" value="ECO:0007669"/>
    <property type="project" value="InterPro"/>
</dbReference>
<dbReference type="GO" id="GO:0003986">
    <property type="term" value="F:acetyl-CoA hydrolase activity"/>
    <property type="evidence" value="ECO:0007669"/>
    <property type="project" value="TreeGrafter"/>
</dbReference>
<dbReference type="OrthoDB" id="147145at2157"/>
<dbReference type="InterPro" id="IPR046433">
    <property type="entry name" value="ActCoA_hydro"/>
</dbReference>
<dbReference type="InterPro" id="IPR038460">
    <property type="entry name" value="AcetylCoA_hyd_C_sf"/>
</dbReference>
<dbReference type="Pfam" id="PF02550">
    <property type="entry name" value="AcetylCoA_hydro"/>
    <property type="match status" value="1"/>
</dbReference>
<dbReference type="FunFam" id="3.40.1080.20:FF:000001">
    <property type="entry name" value="Acetyl-CoA hydrolase Ach1"/>
    <property type="match status" value="1"/>
</dbReference>
<gene>
    <name evidence="4" type="ORF">KTS45_06605</name>
</gene>
<dbReference type="InterPro" id="IPR037171">
    <property type="entry name" value="NagB/RpiA_transferase-like"/>
</dbReference>
<dbReference type="InterPro" id="IPR003702">
    <property type="entry name" value="ActCoA_hydro_N"/>
</dbReference>
<organism evidence="4 5">
    <name type="scientific">Haloarcula limicola</name>
    <dbReference type="NCBI Taxonomy" id="1429915"/>
    <lineage>
        <taxon>Archaea</taxon>
        <taxon>Methanobacteriati</taxon>
        <taxon>Methanobacteriota</taxon>
        <taxon>Stenosarchaea group</taxon>
        <taxon>Halobacteria</taxon>
        <taxon>Halobacteriales</taxon>
        <taxon>Haloarculaceae</taxon>
        <taxon>Haloarcula</taxon>
    </lineage>
</organism>
<keyword evidence="5" id="KW-1185">Reference proteome</keyword>
<sequence>MTREPPDDGPVERRLYGDLPLVDATEAAAGIAADATVLTSGFGSVGYPKAVPLALAEDDRDLALTVVHSGNVGEEIDVDLVESGAIARRFSYQFSSAARTATNRREIAFGDRNASSIGDEVQYGGLVDPDVAVVEAIAVGEDWFVPSTSIGQVPAFVDAADELVIELNRTQPLELQALHDIYRPGKPPDREPIPLTGPGERIGTNHVSFDPEKLVGVVETDIPDSTYTFRDPTDDDLAIAANLGSFLAREMERSPVFDDAIHLQFGVGSLGNALMGELKELDFGDREVVYFGELIQDGLFDMLDAGRLKCASATSMALTEAGQERLFADVERYAEDIVLRPADIANHPGLIDQFGVVGVNSAIEFDIYGNVNSTHVGGTRMINGVGGSADFNRNSLVTVCALPSSLKGGDISRVVPMTFHVDHTEHDVDVFVTEQGVADVRGLSPVERAEVIIENCAHPSFADDLWAYLDDVREQDSHIPHDIERAATWQ</sequence>
<keyword evidence="4" id="KW-0378">Hydrolase</keyword>
<dbReference type="SUPFAM" id="SSF100950">
    <property type="entry name" value="NagB/RpiA/CoA transferase-like"/>
    <property type="match status" value="2"/>
</dbReference>
<dbReference type="Gene3D" id="3.40.1080.10">
    <property type="entry name" value="Glutaconate Coenzyme A-transferase"/>
    <property type="match status" value="1"/>
</dbReference>
<dbReference type="PANTHER" id="PTHR43609">
    <property type="entry name" value="ACETYL-COA HYDROLASE"/>
    <property type="match status" value="1"/>
</dbReference>
<name>A0A8J7Y3U1_9EURY</name>
<accession>A0A8J7Y3U1</accession>
<reference evidence="4 5" key="1">
    <citation type="submission" date="2021-06" db="EMBL/GenBank/DDBJ databases">
        <title>New haloarchaea isolates fom saline soil.</title>
        <authorList>
            <person name="Duran-Viseras A."/>
            <person name="Sanchez-Porro C.S."/>
            <person name="Ventosa A."/>
        </authorList>
    </citation>
    <scope>NUCLEOTIDE SEQUENCE [LARGE SCALE GENOMIC DNA]</scope>
    <source>
        <strain evidence="4 5">JCM 183640</strain>
    </source>
</reference>
<evidence type="ECO:0000259" key="2">
    <source>
        <dbReference type="Pfam" id="PF02550"/>
    </source>
</evidence>
<dbReference type="Gene3D" id="3.40.1080.20">
    <property type="entry name" value="Acetyl-CoA hydrolase/transferase C-terminal domain"/>
    <property type="match status" value="1"/>
</dbReference>
<dbReference type="GO" id="GO:0008775">
    <property type="term" value="F:acetate CoA-transferase activity"/>
    <property type="evidence" value="ECO:0007669"/>
    <property type="project" value="InterPro"/>
</dbReference>
<evidence type="ECO:0000256" key="1">
    <source>
        <dbReference type="ARBA" id="ARBA00009632"/>
    </source>
</evidence>
<dbReference type="RefSeq" id="WP_206674379.1">
    <property type="nucleotide sequence ID" value="NZ_JAHQXF010000001.1"/>
</dbReference>
<evidence type="ECO:0000259" key="3">
    <source>
        <dbReference type="Pfam" id="PF13336"/>
    </source>
</evidence>
<protein>
    <submittedName>
        <fullName evidence="4">Acetyl-CoA hydrolase</fullName>
    </submittedName>
</protein>
<evidence type="ECO:0000313" key="5">
    <source>
        <dbReference type="Proteomes" id="UP000766550"/>
    </source>
</evidence>
<comment type="similarity">
    <text evidence="1">Belongs to the acetyl-CoA hydrolase/transferase family.</text>
</comment>
<dbReference type="Proteomes" id="UP000766550">
    <property type="component" value="Unassembled WGS sequence"/>
</dbReference>
<dbReference type="Pfam" id="PF13336">
    <property type="entry name" value="AcetylCoA_hyd_C"/>
    <property type="match status" value="1"/>
</dbReference>
<proteinExistence type="inferred from homology"/>
<feature type="domain" description="Acetyl-CoA hydrolase/transferase C-terminal" evidence="3">
    <location>
        <begin position="322"/>
        <end position="467"/>
    </location>
</feature>
<dbReference type="EMBL" id="JAHQXF010000001">
    <property type="protein sequence ID" value="MBV0923870.1"/>
    <property type="molecule type" value="Genomic_DNA"/>
</dbReference>
<dbReference type="PANTHER" id="PTHR43609:SF1">
    <property type="entry name" value="ACETYL-COA HYDROLASE"/>
    <property type="match status" value="1"/>
</dbReference>